<dbReference type="Proteomes" id="UP001165060">
    <property type="component" value="Unassembled WGS sequence"/>
</dbReference>
<gene>
    <name evidence="3" type="ORF">TeGR_g5307</name>
</gene>
<evidence type="ECO:0000256" key="2">
    <source>
        <dbReference type="ARBA" id="ARBA00023043"/>
    </source>
</evidence>
<name>A0ABQ6M5P5_9STRA</name>
<keyword evidence="4" id="KW-1185">Reference proteome</keyword>
<dbReference type="InterPro" id="IPR036770">
    <property type="entry name" value="Ankyrin_rpt-contain_sf"/>
</dbReference>
<keyword evidence="1" id="KW-0677">Repeat</keyword>
<accession>A0ABQ6M5P5</accession>
<dbReference type="Pfam" id="PF00023">
    <property type="entry name" value="Ank"/>
    <property type="match status" value="1"/>
</dbReference>
<reference evidence="3 4" key="1">
    <citation type="journal article" date="2023" name="Commun. Biol.">
        <title>Genome analysis of Parmales, the sister group of diatoms, reveals the evolutionary specialization of diatoms from phago-mixotrophs to photoautotrophs.</title>
        <authorList>
            <person name="Ban H."/>
            <person name="Sato S."/>
            <person name="Yoshikawa S."/>
            <person name="Yamada K."/>
            <person name="Nakamura Y."/>
            <person name="Ichinomiya M."/>
            <person name="Sato N."/>
            <person name="Blanc-Mathieu R."/>
            <person name="Endo H."/>
            <person name="Kuwata A."/>
            <person name="Ogata H."/>
        </authorList>
    </citation>
    <scope>NUCLEOTIDE SEQUENCE [LARGE SCALE GENOMIC DNA]</scope>
</reference>
<comment type="caution">
    <text evidence="3">The sequence shown here is derived from an EMBL/GenBank/DDBJ whole genome shotgun (WGS) entry which is preliminary data.</text>
</comment>
<dbReference type="Pfam" id="PF12796">
    <property type="entry name" value="Ank_2"/>
    <property type="match status" value="1"/>
</dbReference>
<evidence type="ECO:0000313" key="4">
    <source>
        <dbReference type="Proteomes" id="UP001165060"/>
    </source>
</evidence>
<dbReference type="EMBL" id="BRYB01005058">
    <property type="protein sequence ID" value="GMI19918.1"/>
    <property type="molecule type" value="Genomic_DNA"/>
</dbReference>
<organism evidence="3 4">
    <name type="scientific">Tetraparma gracilis</name>
    <dbReference type="NCBI Taxonomy" id="2962635"/>
    <lineage>
        <taxon>Eukaryota</taxon>
        <taxon>Sar</taxon>
        <taxon>Stramenopiles</taxon>
        <taxon>Ochrophyta</taxon>
        <taxon>Bolidophyceae</taxon>
        <taxon>Parmales</taxon>
        <taxon>Triparmaceae</taxon>
        <taxon>Tetraparma</taxon>
    </lineage>
</organism>
<dbReference type="Gene3D" id="1.25.40.20">
    <property type="entry name" value="Ankyrin repeat-containing domain"/>
    <property type="match status" value="1"/>
</dbReference>
<evidence type="ECO:0000256" key="1">
    <source>
        <dbReference type="ARBA" id="ARBA00022737"/>
    </source>
</evidence>
<proteinExistence type="predicted"/>
<dbReference type="InterPro" id="IPR002110">
    <property type="entry name" value="Ankyrin_rpt"/>
</dbReference>
<dbReference type="SUPFAM" id="SSF48403">
    <property type="entry name" value="Ankyrin repeat"/>
    <property type="match status" value="1"/>
</dbReference>
<sequence>MNIAYVVGVIYAFGKIGDSSKIMPSLSGASADPIAKQTSLWMKQVEVIDQAVTDDLKPEVVEQLKNELILFRGKTFGNVEKELMKEQVVQSGNDAAFSDNSCVYDSNKLISQMNSDVARLRRSREEAAAVCKDSKDVLRWLVYLTDNEKWKEALARARELSAEELKREMAFDTGSGNALHHVCKLGRDEEAVALLKLLVDHGANVNQVVRKVTPLYVAAQNKRVEVVRELLECAGIEESINMLVPANLVSPLCVAAQSGSREVVELLLKNPAIDVNAVSYNDTVKAGTTGKKAVKFAMENGHKDIARMLEAHG</sequence>
<dbReference type="SMART" id="SM00248">
    <property type="entry name" value="ANK"/>
    <property type="match status" value="3"/>
</dbReference>
<keyword evidence="2" id="KW-0040">ANK repeat</keyword>
<protein>
    <submittedName>
        <fullName evidence="3">Uncharacterized protein</fullName>
    </submittedName>
</protein>
<evidence type="ECO:0000313" key="3">
    <source>
        <dbReference type="EMBL" id="GMI19918.1"/>
    </source>
</evidence>
<dbReference type="PANTHER" id="PTHR24198:SF165">
    <property type="entry name" value="ANKYRIN REPEAT-CONTAINING PROTEIN-RELATED"/>
    <property type="match status" value="1"/>
</dbReference>
<dbReference type="PANTHER" id="PTHR24198">
    <property type="entry name" value="ANKYRIN REPEAT AND PROTEIN KINASE DOMAIN-CONTAINING PROTEIN"/>
    <property type="match status" value="1"/>
</dbReference>